<gene>
    <name evidence="1" type="ORF">AMECASPLE_020696</name>
</gene>
<protein>
    <submittedName>
        <fullName evidence="1">Uncharacterized protein</fullName>
    </submittedName>
</protein>
<dbReference type="EMBL" id="JAHRIP010048767">
    <property type="protein sequence ID" value="MEQ2299997.1"/>
    <property type="molecule type" value="Genomic_DNA"/>
</dbReference>
<name>A0ABV0Z1E2_9TELE</name>
<dbReference type="InterPro" id="IPR011993">
    <property type="entry name" value="PH-like_dom_sf"/>
</dbReference>
<feature type="non-terminal residue" evidence="1">
    <location>
        <position position="96"/>
    </location>
</feature>
<reference evidence="1 2" key="1">
    <citation type="submission" date="2021-06" db="EMBL/GenBank/DDBJ databases">
        <authorList>
            <person name="Palmer J.M."/>
        </authorList>
    </citation>
    <scope>NUCLEOTIDE SEQUENCE [LARGE SCALE GENOMIC DNA]</scope>
    <source>
        <strain evidence="1 2">AS_MEX2019</strain>
        <tissue evidence="1">Muscle</tissue>
    </source>
</reference>
<proteinExistence type="predicted"/>
<dbReference type="Proteomes" id="UP001469553">
    <property type="component" value="Unassembled WGS sequence"/>
</dbReference>
<organism evidence="1 2">
    <name type="scientific">Ameca splendens</name>
    <dbReference type="NCBI Taxonomy" id="208324"/>
    <lineage>
        <taxon>Eukaryota</taxon>
        <taxon>Metazoa</taxon>
        <taxon>Chordata</taxon>
        <taxon>Craniata</taxon>
        <taxon>Vertebrata</taxon>
        <taxon>Euteleostomi</taxon>
        <taxon>Actinopterygii</taxon>
        <taxon>Neopterygii</taxon>
        <taxon>Teleostei</taxon>
        <taxon>Neoteleostei</taxon>
        <taxon>Acanthomorphata</taxon>
        <taxon>Ovalentaria</taxon>
        <taxon>Atherinomorphae</taxon>
        <taxon>Cyprinodontiformes</taxon>
        <taxon>Goodeidae</taxon>
        <taxon>Ameca</taxon>
    </lineage>
</organism>
<evidence type="ECO:0000313" key="1">
    <source>
        <dbReference type="EMBL" id="MEQ2299997.1"/>
    </source>
</evidence>
<keyword evidence="2" id="KW-1185">Reference proteome</keyword>
<sequence>MVVTAWKSRPLAMDGALVGGCLCLRAQREVVLQEQNPEETRILDNEDIRVMMQGCSMVKVRSLRWQKSRSMRLLEDGLTVWCETTKSSRKGKSQQT</sequence>
<comment type="caution">
    <text evidence="1">The sequence shown here is derived from an EMBL/GenBank/DDBJ whole genome shotgun (WGS) entry which is preliminary data.</text>
</comment>
<dbReference type="Gene3D" id="2.30.29.30">
    <property type="entry name" value="Pleckstrin-homology domain (PH domain)/Phosphotyrosine-binding domain (PTB)"/>
    <property type="match status" value="1"/>
</dbReference>
<evidence type="ECO:0000313" key="2">
    <source>
        <dbReference type="Proteomes" id="UP001469553"/>
    </source>
</evidence>
<accession>A0ABV0Z1E2</accession>